<accession>A0A832VMB2</accession>
<feature type="coiled-coil region" evidence="1">
    <location>
        <begin position="372"/>
        <end position="399"/>
    </location>
</feature>
<dbReference type="PANTHER" id="PTHR15239:SF6">
    <property type="entry name" value="RIBOSOME QUALITY CONTROL COMPLEX SUBUNIT NEMF"/>
    <property type="match status" value="1"/>
</dbReference>
<feature type="coiled-coil region" evidence="1">
    <location>
        <begin position="286"/>
        <end position="320"/>
    </location>
</feature>
<feature type="domain" description="NFACT RNA-binding" evidence="3">
    <location>
        <begin position="428"/>
        <end position="537"/>
    </location>
</feature>
<dbReference type="Pfam" id="PF05670">
    <property type="entry name" value="NFACT-R_1"/>
    <property type="match status" value="1"/>
</dbReference>
<dbReference type="Proteomes" id="UP000600363">
    <property type="component" value="Unassembled WGS sequence"/>
</dbReference>
<evidence type="ECO:0000256" key="1">
    <source>
        <dbReference type="SAM" id="Coils"/>
    </source>
</evidence>
<sequence length="636" mass="71875">MKHEMTGVDVHCIVDELTSLVGAKVGKVYQHDEDLVRLTLAKGGRHNLLIQAGRRLHLTQHPPITPVAPQFAMLARKLIQGGRITSISQQGFDRLVMIGIERAGEQHTLVAELFARGNVLLLDEEGRIEASLRQFSYRERSLRTGRQYVLPPPQPDPRELDAAALQEVLRSSEADVVRTLATRAGLGGLYAEEVCALSGIDKHMSSSEAFESKEVLGALESAIAALLDRLEKKRRPHIVLERGERMDCVPVELVRYEKHERQYFDSFSHALDEFFLEQPPEPVEQRGLLERRLESQRRTLARYEEERQQALRKAEALYAHYMEVQRALEQLRASKSAEDIVVDVAPERGMAALLLDGMRVEVLLEQGIEQSAQRYYEQAKKLSRKIEGAKRAIAETERLMAESPRPKRKKGGFLAENIPKKQAWYERFRWFYSSDGFLVIGGRDADTNELIYEKYMEKRDLVLHAQAHGAPLTLIKTGGKDVPESTIHEAAVFAVSYSNVWKAGQYSGECYLVRPEQVSKTPESGEYIPKGSFVIRGRREYHTVPVAAAVGIEQKPLRLIAGPPSAVQKRAAIWFELEPGELMRDDMAKRIYRRLTEHMERGLAKKVAAPERISMALPPGGSRVRSEHLKGEGIFE</sequence>
<dbReference type="InterPro" id="IPR051608">
    <property type="entry name" value="RQC_Subunit_NEMF"/>
</dbReference>
<protein>
    <submittedName>
        <fullName evidence="4">Fibronectin-binding domain-containing protein</fullName>
    </submittedName>
</protein>
<gene>
    <name evidence="4" type="ORF">HA299_00875</name>
</gene>
<dbReference type="RefSeq" id="WP_042687643.1">
    <property type="nucleotide sequence ID" value="NZ_DUIH01000003.1"/>
</dbReference>
<proteinExistence type="predicted"/>
<dbReference type="Pfam" id="PF05833">
    <property type="entry name" value="NFACT_N"/>
    <property type="match status" value="1"/>
</dbReference>
<dbReference type="GO" id="GO:0072344">
    <property type="term" value="P:rescue of stalled ribosome"/>
    <property type="evidence" value="ECO:0007669"/>
    <property type="project" value="TreeGrafter"/>
</dbReference>
<dbReference type="GO" id="GO:0000049">
    <property type="term" value="F:tRNA binding"/>
    <property type="evidence" value="ECO:0007669"/>
    <property type="project" value="TreeGrafter"/>
</dbReference>
<evidence type="ECO:0000313" key="5">
    <source>
        <dbReference type="Proteomes" id="UP000600363"/>
    </source>
</evidence>
<dbReference type="NCBIfam" id="NF041120">
    <property type="entry name" value="RqcH_arch"/>
    <property type="match status" value="1"/>
</dbReference>
<comment type="caution">
    <text evidence="4">The sequence shown here is derived from an EMBL/GenBank/DDBJ whole genome shotgun (WGS) entry which is preliminary data.</text>
</comment>
<dbReference type="Gene3D" id="2.30.310.10">
    <property type="entry name" value="ibrinogen binding protein from staphylococcus aureus domain"/>
    <property type="match status" value="1"/>
</dbReference>
<dbReference type="AlphaFoldDB" id="A0A832VMB2"/>
<reference evidence="4" key="1">
    <citation type="journal article" date="2020" name="bioRxiv">
        <title>A rank-normalized archaeal taxonomy based on genome phylogeny resolves widespread incomplete and uneven classifications.</title>
        <authorList>
            <person name="Rinke C."/>
            <person name="Chuvochina M."/>
            <person name="Mussig A.J."/>
            <person name="Chaumeil P.-A."/>
            <person name="Waite D.W."/>
            <person name="Whitman W.B."/>
            <person name="Parks D.H."/>
            <person name="Hugenholtz P."/>
        </authorList>
    </citation>
    <scope>NUCLEOTIDE SEQUENCE</scope>
    <source>
        <strain evidence="4">UBA12518</strain>
    </source>
</reference>
<dbReference type="EMBL" id="DUIH01000003">
    <property type="protein sequence ID" value="HIH69166.1"/>
    <property type="molecule type" value="Genomic_DNA"/>
</dbReference>
<feature type="compositionally biased region" description="Basic and acidic residues" evidence="2">
    <location>
        <begin position="624"/>
        <end position="636"/>
    </location>
</feature>
<dbReference type="GO" id="GO:0043023">
    <property type="term" value="F:ribosomal large subunit binding"/>
    <property type="evidence" value="ECO:0007669"/>
    <property type="project" value="TreeGrafter"/>
</dbReference>
<evidence type="ECO:0000256" key="2">
    <source>
        <dbReference type="SAM" id="MobiDB-lite"/>
    </source>
</evidence>
<keyword evidence="1" id="KW-0175">Coiled coil</keyword>
<evidence type="ECO:0000259" key="3">
    <source>
        <dbReference type="Pfam" id="PF05670"/>
    </source>
</evidence>
<dbReference type="GO" id="GO:1990112">
    <property type="term" value="C:RQC complex"/>
    <property type="evidence" value="ECO:0007669"/>
    <property type="project" value="TreeGrafter"/>
</dbReference>
<dbReference type="PANTHER" id="PTHR15239">
    <property type="entry name" value="NUCLEAR EXPORT MEDIATOR FACTOR NEMF"/>
    <property type="match status" value="1"/>
</dbReference>
<feature type="region of interest" description="Disordered" evidence="2">
    <location>
        <begin position="615"/>
        <end position="636"/>
    </location>
</feature>
<name>A0A832VMB2_9EURY</name>
<evidence type="ECO:0000313" key="4">
    <source>
        <dbReference type="EMBL" id="HIH69166.1"/>
    </source>
</evidence>
<organism evidence="4 5">
    <name type="scientific">Methermicoccus shengliensis</name>
    <dbReference type="NCBI Taxonomy" id="660064"/>
    <lineage>
        <taxon>Archaea</taxon>
        <taxon>Methanobacteriati</taxon>
        <taxon>Methanobacteriota</taxon>
        <taxon>Stenosarchaea group</taxon>
        <taxon>Methanomicrobia</taxon>
        <taxon>Methanosarcinales</taxon>
        <taxon>Methermicoccaceae</taxon>
        <taxon>Methermicoccus</taxon>
    </lineage>
</organism>
<dbReference type="InterPro" id="IPR008532">
    <property type="entry name" value="NFACT_RNA-bd"/>
</dbReference>